<dbReference type="InterPro" id="IPR013545">
    <property type="entry name" value="T2SS_protein-GspG_C"/>
</dbReference>
<dbReference type="Gene3D" id="3.30.700.10">
    <property type="entry name" value="Glycoprotein, Type 4 Pilin"/>
    <property type="match status" value="1"/>
</dbReference>
<protein>
    <recommendedName>
        <fullName evidence="3">Type II secretion system core protein G</fullName>
    </recommendedName>
</protein>
<keyword evidence="4" id="KW-1003">Cell membrane</keyword>
<gene>
    <name evidence="12" type="primary">gspG</name>
    <name evidence="12" type="ORF">N4J17_10960</name>
</gene>
<proteinExistence type="inferred from homology"/>
<reference evidence="12 13" key="1">
    <citation type="submission" date="2022-09" db="EMBL/GenBank/DDBJ databases">
        <authorList>
            <person name="Giprobiosintez L."/>
        </authorList>
    </citation>
    <scope>NUCLEOTIDE SEQUENCE [LARGE SCALE GENOMIC DNA]</scope>
    <source>
        <strain evidence="13">VKPM-B-12549 (GBS-15)</strain>
    </source>
</reference>
<evidence type="ECO:0000259" key="11">
    <source>
        <dbReference type="Pfam" id="PF08334"/>
    </source>
</evidence>
<dbReference type="PANTHER" id="PTHR30093">
    <property type="entry name" value="GENERAL SECRETION PATHWAY PROTEIN G"/>
    <property type="match status" value="1"/>
</dbReference>
<dbReference type="Pfam" id="PF07963">
    <property type="entry name" value="N_methyl"/>
    <property type="match status" value="1"/>
</dbReference>
<dbReference type="Proteomes" id="UP001359308">
    <property type="component" value="Chromosome"/>
</dbReference>
<keyword evidence="5" id="KW-0488">Methylation</keyword>
<evidence type="ECO:0000256" key="10">
    <source>
        <dbReference type="SAM" id="Phobius"/>
    </source>
</evidence>
<evidence type="ECO:0000256" key="1">
    <source>
        <dbReference type="ARBA" id="ARBA00004377"/>
    </source>
</evidence>
<dbReference type="SUPFAM" id="SSF54523">
    <property type="entry name" value="Pili subunits"/>
    <property type="match status" value="1"/>
</dbReference>
<evidence type="ECO:0000256" key="3">
    <source>
        <dbReference type="ARBA" id="ARBA00020042"/>
    </source>
</evidence>
<keyword evidence="6" id="KW-0997">Cell inner membrane</keyword>
<dbReference type="NCBIfam" id="TIGR02532">
    <property type="entry name" value="IV_pilin_GFxxxE"/>
    <property type="match status" value="1"/>
</dbReference>
<dbReference type="InterPro" id="IPR045584">
    <property type="entry name" value="Pilin-like"/>
</dbReference>
<keyword evidence="13" id="KW-1185">Reference proteome</keyword>
<keyword evidence="7 10" id="KW-0812">Transmembrane</keyword>
<evidence type="ECO:0000256" key="9">
    <source>
        <dbReference type="ARBA" id="ARBA00023136"/>
    </source>
</evidence>
<organism evidence="12 13">
    <name type="scientific">Methylococcus capsulatus</name>
    <dbReference type="NCBI Taxonomy" id="414"/>
    <lineage>
        <taxon>Bacteria</taxon>
        <taxon>Pseudomonadati</taxon>
        <taxon>Pseudomonadota</taxon>
        <taxon>Gammaproteobacteria</taxon>
        <taxon>Methylococcales</taxon>
        <taxon>Methylococcaceae</taxon>
        <taxon>Methylococcus</taxon>
    </lineage>
</organism>
<feature type="transmembrane region" description="Helical" evidence="10">
    <location>
        <begin position="12"/>
        <end position="33"/>
    </location>
</feature>
<dbReference type="Pfam" id="PF08334">
    <property type="entry name" value="T2SSG"/>
    <property type="match status" value="1"/>
</dbReference>
<keyword evidence="9 10" id="KW-0472">Membrane</keyword>
<accession>A0ABZ2F2I5</accession>
<dbReference type="PROSITE" id="PS00409">
    <property type="entry name" value="PROKAR_NTER_METHYL"/>
    <property type="match status" value="1"/>
</dbReference>
<dbReference type="NCBIfam" id="TIGR01710">
    <property type="entry name" value="typeII_sec_gspG"/>
    <property type="match status" value="1"/>
</dbReference>
<evidence type="ECO:0000256" key="7">
    <source>
        <dbReference type="ARBA" id="ARBA00022692"/>
    </source>
</evidence>
<dbReference type="InterPro" id="IPR000983">
    <property type="entry name" value="Bac_GSPG_pilin"/>
</dbReference>
<evidence type="ECO:0000313" key="13">
    <source>
        <dbReference type="Proteomes" id="UP001359308"/>
    </source>
</evidence>
<dbReference type="InterPro" id="IPR012902">
    <property type="entry name" value="N_methyl_site"/>
</dbReference>
<evidence type="ECO:0000256" key="6">
    <source>
        <dbReference type="ARBA" id="ARBA00022519"/>
    </source>
</evidence>
<dbReference type="PANTHER" id="PTHR30093:SF45">
    <property type="entry name" value="TYPE II SECRETION SYSTEM CORE PROTEIN G"/>
    <property type="match status" value="1"/>
</dbReference>
<evidence type="ECO:0000256" key="4">
    <source>
        <dbReference type="ARBA" id="ARBA00022475"/>
    </source>
</evidence>
<dbReference type="PRINTS" id="PR00813">
    <property type="entry name" value="BCTERIALGSPG"/>
</dbReference>
<evidence type="ECO:0000256" key="5">
    <source>
        <dbReference type="ARBA" id="ARBA00022481"/>
    </source>
</evidence>
<comment type="similarity">
    <text evidence="2">Belongs to the GSP G family.</text>
</comment>
<dbReference type="InterPro" id="IPR010054">
    <property type="entry name" value="Type2_sec_GspG"/>
</dbReference>
<name>A0ABZ2F2I5_METCP</name>
<sequence>MKHRRFLRSRSGFTLIELLVVLAIIGLLAGLIGPQVMKHLGESKSKTARLQIEELASSLDMYKLDVGRYPTTDEGLNALIEQPSTARVWNGPYLRKKKVPLDPWNNPFHYVSPGQHGKYDLWSLGQDNAEGGEGEDADILGWE</sequence>
<comment type="subcellular location">
    <subcellularLocation>
        <location evidence="1">Cell inner membrane</location>
        <topology evidence="1">Single-pass membrane protein</topology>
    </subcellularLocation>
</comment>
<feature type="domain" description="Type II secretion system protein GspG C-terminal" evidence="11">
    <location>
        <begin position="35"/>
        <end position="142"/>
    </location>
</feature>
<dbReference type="RefSeq" id="WP_198323551.1">
    <property type="nucleotide sequence ID" value="NZ_CP097161.1"/>
</dbReference>
<evidence type="ECO:0000313" key="12">
    <source>
        <dbReference type="EMBL" id="WWF00990.1"/>
    </source>
</evidence>
<keyword evidence="8 10" id="KW-1133">Transmembrane helix</keyword>
<dbReference type="EMBL" id="CP104311">
    <property type="protein sequence ID" value="WWF00990.1"/>
    <property type="molecule type" value="Genomic_DNA"/>
</dbReference>
<evidence type="ECO:0000256" key="2">
    <source>
        <dbReference type="ARBA" id="ARBA00009984"/>
    </source>
</evidence>
<evidence type="ECO:0000256" key="8">
    <source>
        <dbReference type="ARBA" id="ARBA00022989"/>
    </source>
</evidence>